<dbReference type="InterPro" id="IPR010061">
    <property type="entry name" value="MeMal-semiAld_DH"/>
</dbReference>
<dbReference type="NCBIfam" id="TIGR01722">
    <property type="entry name" value="MMSDH"/>
    <property type="match status" value="1"/>
</dbReference>
<evidence type="ECO:0000313" key="7">
    <source>
        <dbReference type="Proteomes" id="UP000095751"/>
    </source>
</evidence>
<dbReference type="InterPro" id="IPR016163">
    <property type="entry name" value="Ald_DH_C"/>
</dbReference>
<dbReference type="InterPro" id="IPR016161">
    <property type="entry name" value="Ald_DH/histidinol_DH"/>
</dbReference>
<dbReference type="Gene3D" id="3.40.605.10">
    <property type="entry name" value="Aldehyde Dehydrogenase, Chain A, domain 1"/>
    <property type="match status" value="1"/>
</dbReference>
<dbReference type="OrthoDB" id="310895at2759"/>
<dbReference type="Pfam" id="PF00171">
    <property type="entry name" value="Aldedh"/>
    <property type="match status" value="1"/>
</dbReference>
<dbReference type="GO" id="GO:0006210">
    <property type="term" value="P:thymine catabolic process"/>
    <property type="evidence" value="ECO:0007669"/>
    <property type="project" value="TreeGrafter"/>
</dbReference>
<dbReference type="EC" id="1.2.1.27" evidence="2"/>
<proteinExistence type="inferred from homology"/>
<dbReference type="PANTHER" id="PTHR43866">
    <property type="entry name" value="MALONATE-SEMIALDEHYDE DEHYDROGENASE"/>
    <property type="match status" value="1"/>
</dbReference>
<evidence type="ECO:0000259" key="5">
    <source>
        <dbReference type="Pfam" id="PF00171"/>
    </source>
</evidence>
<keyword evidence="3" id="KW-0560">Oxidoreductase</keyword>
<keyword evidence="7" id="KW-1185">Reference proteome</keyword>
<sequence>MIHRTLFIPSLRNTRRLCFSSSAASAITLVVPSRQPWLETTKNIDDTSDINFYKYFQNGEFVSSRSGGGGGGGEELLTSTNVAYTVKNPATQEIIGHVPELTTDEFNCAVSLAEDAFQEWKLVPVSQRQRIMLEYQNKIRDNTEELAYLISLENGKTLADAKGDIFRGLEMVESATFLAPQLQGDSLQGIGTDMDCISYREPIGVCAGICAFNFPAMIPLWMIPLCVTAGNTMVLKPSEKTPGTSMLLASLLKDSGLPDGVLQIVHGGKGMVDKICTHPDIQAISFVGGNTAGEYVFNEGHRNGKRVQANLGAKNHAVILEDSNREQVVKAIAGAAFGAAGQRCMALSTLIFVGSTKEWIHDLVEDAKKLKVGAGLDITSDLGPVITPESKIRVENIITEAIEQGATLSLDGRGLVVDDCPNGNFIGPTILSQVKTDNVCHTEEIFGPVLVCLEADTLDDAMDIINNNPFGNGCALFTGSGSAARKFTHGINVGQIGINVPIPVPLPMFSFTGSRRSMKGDLNFYGKSGVQFYTKMKTVTSLWPSKDISFGTVNFPSDS</sequence>
<accession>A0A1E7F059</accession>
<dbReference type="FunFam" id="3.40.309.10:FF:000002">
    <property type="entry name" value="Methylmalonate-semialdehyde dehydrogenase (Acylating)"/>
    <property type="match status" value="1"/>
</dbReference>
<dbReference type="PANTHER" id="PTHR43866:SF3">
    <property type="entry name" value="METHYLMALONATE-SEMIALDEHYDE DEHYDROGENASE [ACYLATING], MITOCHONDRIAL"/>
    <property type="match status" value="1"/>
</dbReference>
<dbReference type="PROSITE" id="PS00070">
    <property type="entry name" value="ALDEHYDE_DEHYDR_CYS"/>
    <property type="match status" value="1"/>
</dbReference>
<protein>
    <recommendedName>
        <fullName evidence="2">methylmalonate-semialdehyde dehydrogenase (CoA acylating)</fullName>
        <ecNumber evidence="2">1.2.1.27</ecNumber>
    </recommendedName>
</protein>
<evidence type="ECO:0000256" key="3">
    <source>
        <dbReference type="ARBA" id="ARBA00023002"/>
    </source>
</evidence>
<dbReference type="Gene3D" id="3.40.309.10">
    <property type="entry name" value="Aldehyde Dehydrogenase, Chain A, domain 2"/>
    <property type="match status" value="1"/>
</dbReference>
<dbReference type="InParanoid" id="A0A1E7F059"/>
<comment type="similarity">
    <text evidence="1">Belongs to the aldehyde dehydrogenase family.</text>
</comment>
<dbReference type="EMBL" id="KV784367">
    <property type="protein sequence ID" value="OEU11582.1"/>
    <property type="molecule type" value="Genomic_DNA"/>
</dbReference>
<dbReference type="GO" id="GO:0004491">
    <property type="term" value="F:methylmalonate-semialdehyde dehydrogenase (acylating, NAD) activity"/>
    <property type="evidence" value="ECO:0007669"/>
    <property type="project" value="UniProtKB-EC"/>
</dbReference>
<evidence type="ECO:0000256" key="1">
    <source>
        <dbReference type="ARBA" id="ARBA00009986"/>
    </source>
</evidence>
<evidence type="ECO:0000313" key="6">
    <source>
        <dbReference type="EMBL" id="OEU11582.1"/>
    </source>
</evidence>
<dbReference type="SUPFAM" id="SSF53720">
    <property type="entry name" value="ALDH-like"/>
    <property type="match status" value="1"/>
</dbReference>
<keyword evidence="4" id="KW-0520">NAD</keyword>
<evidence type="ECO:0000256" key="2">
    <source>
        <dbReference type="ARBA" id="ARBA00013048"/>
    </source>
</evidence>
<dbReference type="FunFam" id="3.40.605.10:FF:000003">
    <property type="entry name" value="Methylmalonate-semialdehyde dehydrogenase [acylating]"/>
    <property type="match status" value="1"/>
</dbReference>
<dbReference type="InterPro" id="IPR016160">
    <property type="entry name" value="Ald_DH_CS_CYS"/>
</dbReference>
<feature type="domain" description="Aldehyde dehydrogenase" evidence="5">
    <location>
        <begin position="83"/>
        <end position="539"/>
    </location>
</feature>
<dbReference type="GO" id="GO:0006574">
    <property type="term" value="P:L-valine catabolic process"/>
    <property type="evidence" value="ECO:0007669"/>
    <property type="project" value="TreeGrafter"/>
</dbReference>
<dbReference type="CDD" id="cd07085">
    <property type="entry name" value="ALDH_F6_MMSDH"/>
    <property type="match status" value="1"/>
</dbReference>
<dbReference type="Proteomes" id="UP000095751">
    <property type="component" value="Unassembled WGS sequence"/>
</dbReference>
<dbReference type="GO" id="GO:0005739">
    <property type="term" value="C:mitochondrion"/>
    <property type="evidence" value="ECO:0007669"/>
    <property type="project" value="TreeGrafter"/>
</dbReference>
<evidence type="ECO:0000256" key="4">
    <source>
        <dbReference type="ARBA" id="ARBA00023027"/>
    </source>
</evidence>
<dbReference type="KEGG" id="fcy:FRACYDRAFT_291598"/>
<dbReference type="InterPro" id="IPR016162">
    <property type="entry name" value="Ald_DH_N"/>
</dbReference>
<gene>
    <name evidence="6" type="primary">MMSDH1</name>
    <name evidence="6" type="ORF">FRACYDRAFT_291598</name>
</gene>
<reference evidence="6 7" key="1">
    <citation type="submission" date="2016-09" db="EMBL/GenBank/DDBJ databases">
        <title>Extensive genetic diversity and differential bi-allelic expression allows diatom success in the polar Southern Ocean.</title>
        <authorList>
            <consortium name="DOE Joint Genome Institute"/>
            <person name="Mock T."/>
            <person name="Otillar R.P."/>
            <person name="Strauss J."/>
            <person name="Dupont C."/>
            <person name="Frickenhaus S."/>
            <person name="Maumus F."/>
            <person name="Mcmullan M."/>
            <person name="Sanges R."/>
            <person name="Schmutz J."/>
            <person name="Toseland A."/>
            <person name="Valas R."/>
            <person name="Veluchamy A."/>
            <person name="Ward B.J."/>
            <person name="Allen A."/>
            <person name="Barry K."/>
            <person name="Falciatore A."/>
            <person name="Ferrante M."/>
            <person name="Fortunato A.E."/>
            <person name="Gloeckner G."/>
            <person name="Gruber A."/>
            <person name="Hipkin R."/>
            <person name="Janech M."/>
            <person name="Kroth P."/>
            <person name="Leese F."/>
            <person name="Lindquist E."/>
            <person name="Lyon B.R."/>
            <person name="Martin J."/>
            <person name="Mayer C."/>
            <person name="Parker M."/>
            <person name="Quesneville H."/>
            <person name="Raymond J."/>
            <person name="Uhlig C."/>
            <person name="Valentin K.U."/>
            <person name="Worden A.Z."/>
            <person name="Armbrust E.V."/>
            <person name="Bowler C."/>
            <person name="Green B."/>
            <person name="Moulton V."/>
            <person name="Van Oosterhout C."/>
            <person name="Grigoriev I."/>
        </authorList>
    </citation>
    <scope>NUCLEOTIDE SEQUENCE [LARGE SCALE GENOMIC DNA]</scope>
    <source>
        <strain evidence="6 7">CCMP1102</strain>
    </source>
</reference>
<dbReference type="AlphaFoldDB" id="A0A1E7F059"/>
<dbReference type="InterPro" id="IPR015590">
    <property type="entry name" value="Aldehyde_DH_dom"/>
</dbReference>
<organism evidence="6 7">
    <name type="scientific">Fragilariopsis cylindrus CCMP1102</name>
    <dbReference type="NCBI Taxonomy" id="635003"/>
    <lineage>
        <taxon>Eukaryota</taxon>
        <taxon>Sar</taxon>
        <taxon>Stramenopiles</taxon>
        <taxon>Ochrophyta</taxon>
        <taxon>Bacillariophyta</taxon>
        <taxon>Bacillariophyceae</taxon>
        <taxon>Bacillariophycidae</taxon>
        <taxon>Bacillariales</taxon>
        <taxon>Bacillariaceae</taxon>
        <taxon>Fragilariopsis</taxon>
    </lineage>
</organism>
<name>A0A1E7F059_9STRA</name>